<gene>
    <name evidence="1" type="ORF">GS4_28_00020</name>
</gene>
<dbReference type="Proteomes" id="UP000011666">
    <property type="component" value="Unassembled WGS sequence"/>
</dbReference>
<dbReference type="SUPFAM" id="SSF56801">
    <property type="entry name" value="Acetyl-CoA synthetase-like"/>
    <property type="match status" value="1"/>
</dbReference>
<dbReference type="NCBIfam" id="TIGR03089">
    <property type="entry name" value="TIGR03089 family protein"/>
    <property type="match status" value="1"/>
</dbReference>
<protein>
    <recommendedName>
        <fullName evidence="3">TIGR03089 family protein</fullName>
    </recommendedName>
</protein>
<name>M0QMW1_9ACTN</name>
<organism evidence="1 2">
    <name type="scientific">Gordonia soli NBRC 108243</name>
    <dbReference type="NCBI Taxonomy" id="1223545"/>
    <lineage>
        <taxon>Bacteria</taxon>
        <taxon>Bacillati</taxon>
        <taxon>Actinomycetota</taxon>
        <taxon>Actinomycetes</taxon>
        <taxon>Mycobacteriales</taxon>
        <taxon>Gordoniaceae</taxon>
        <taxon>Gordonia</taxon>
    </lineage>
</organism>
<keyword evidence="2" id="KW-1185">Reference proteome</keyword>
<dbReference type="Gene3D" id="3.40.50.12780">
    <property type="entry name" value="N-terminal domain of ligase-like"/>
    <property type="match status" value="1"/>
</dbReference>
<reference evidence="1 2" key="1">
    <citation type="submission" date="2013-01" db="EMBL/GenBank/DDBJ databases">
        <title>Whole genome shotgun sequence of Gordonia soli NBRC 108243.</title>
        <authorList>
            <person name="Isaki-Nakamura S."/>
            <person name="Hosoyama A."/>
            <person name="Tsuchikane K."/>
            <person name="Ando Y."/>
            <person name="Baba S."/>
            <person name="Ohji S."/>
            <person name="Hamada M."/>
            <person name="Tamura T."/>
            <person name="Yamazoe A."/>
            <person name="Yamazaki S."/>
            <person name="Fujita N."/>
        </authorList>
    </citation>
    <scope>NUCLEOTIDE SEQUENCE [LARGE SCALE GENOMIC DNA]</scope>
    <source>
        <strain evidence="1 2">NBRC 108243</strain>
    </source>
</reference>
<dbReference type="InterPro" id="IPR017523">
    <property type="entry name" value="Rv3268"/>
</dbReference>
<comment type="caution">
    <text evidence="1">The sequence shown here is derived from an EMBL/GenBank/DDBJ whole genome shotgun (WGS) entry which is preliminary data.</text>
</comment>
<proteinExistence type="predicted"/>
<evidence type="ECO:0000313" key="2">
    <source>
        <dbReference type="Proteomes" id="UP000011666"/>
    </source>
</evidence>
<sequence>MTDTITGRILDGVGDWSQPLLTFYDDATGERTELSAATLGNWAAKTANLIVDEVGLVPGDEVLVDLPEHWQTAAILLGAWWSGAHVRTGAAQPDTAGEPVAAFTSVARLDAVDADEVYVASLDPFALPVRDLPPGVADFGTAARVHGDQYRPRPAGEVVLDGRTITDVAAVAARTAAADGVGAGARVLSTRPWADTDEIVANLVSPLLAGASLIAVVNADDARIEARAESEKATLVLR</sequence>
<accession>M0QMW1</accession>
<dbReference type="STRING" id="1223545.GS4_28_00020"/>
<dbReference type="EMBL" id="BANX01000028">
    <property type="protein sequence ID" value="GAC69754.1"/>
    <property type="molecule type" value="Genomic_DNA"/>
</dbReference>
<dbReference type="InterPro" id="IPR042099">
    <property type="entry name" value="ANL_N_sf"/>
</dbReference>
<dbReference type="RefSeq" id="WP_007623139.1">
    <property type="nucleotide sequence ID" value="NZ_BANX01000028.1"/>
</dbReference>
<dbReference type="AlphaFoldDB" id="M0QMW1"/>
<evidence type="ECO:0000313" key="1">
    <source>
        <dbReference type="EMBL" id="GAC69754.1"/>
    </source>
</evidence>
<evidence type="ECO:0008006" key="3">
    <source>
        <dbReference type="Google" id="ProtNLM"/>
    </source>
</evidence>
<dbReference type="eggNOG" id="COG0318">
    <property type="taxonomic scope" value="Bacteria"/>
</dbReference>